<protein>
    <submittedName>
        <fullName evidence="1">Uncharacterized protein</fullName>
    </submittedName>
</protein>
<reference evidence="1 2" key="1">
    <citation type="journal article" date="2020" name="Nature">
        <title>Bacterial chemolithoautotrophy via manganese oxidation.</title>
        <authorList>
            <person name="Yu H."/>
            <person name="Leadbetter J.R."/>
        </authorList>
    </citation>
    <scope>NUCLEOTIDE SEQUENCE [LARGE SCALE GENOMIC DNA]</scope>
    <source>
        <strain evidence="1 2">RBP-1</strain>
    </source>
</reference>
<dbReference type="EMBL" id="VTOX01000002">
    <property type="protein sequence ID" value="NKE66066.1"/>
    <property type="molecule type" value="Genomic_DNA"/>
</dbReference>
<proteinExistence type="predicted"/>
<keyword evidence="2" id="KW-1185">Reference proteome</keyword>
<evidence type="ECO:0000313" key="2">
    <source>
        <dbReference type="Proteomes" id="UP000521868"/>
    </source>
</evidence>
<dbReference type="AlphaFoldDB" id="A0A7X6I674"/>
<evidence type="ECO:0000313" key="1">
    <source>
        <dbReference type="EMBL" id="NKE66066.1"/>
    </source>
</evidence>
<comment type="caution">
    <text evidence="1">The sequence shown here is derived from an EMBL/GenBank/DDBJ whole genome shotgun (WGS) entry which is preliminary data.</text>
</comment>
<organism evidence="1 2">
    <name type="scientific">Ramlibacter lithotrophicus</name>
    <dbReference type="NCBI Taxonomy" id="2606681"/>
    <lineage>
        <taxon>Bacteria</taxon>
        <taxon>Pseudomonadati</taxon>
        <taxon>Pseudomonadota</taxon>
        <taxon>Betaproteobacteria</taxon>
        <taxon>Burkholderiales</taxon>
        <taxon>Comamonadaceae</taxon>
        <taxon>Ramlibacter</taxon>
    </lineage>
</organism>
<accession>A0A7X6I674</accession>
<dbReference type="Proteomes" id="UP000521868">
    <property type="component" value="Unassembled WGS sequence"/>
</dbReference>
<dbReference type="RefSeq" id="WP_168107135.1">
    <property type="nucleotide sequence ID" value="NZ_VTOX01000002.1"/>
</dbReference>
<sequence length="81" mass="8887">MTTEEPGPQVKWVLHPADGGRLLKLDLPACEQQVPAEGDVIVRPFLVDAATLRPVPVRVVQRLEWHHSGSPSFVVVVRSDG</sequence>
<name>A0A7X6I674_9BURK</name>
<gene>
    <name evidence="1" type="ORF">RAMLITH_09560</name>
</gene>